<dbReference type="Gene3D" id="3.10.180.10">
    <property type="entry name" value="2,3-Dihydroxybiphenyl 1,2-Dioxygenase, domain 1"/>
    <property type="match status" value="1"/>
</dbReference>
<evidence type="ECO:0000313" key="4">
    <source>
        <dbReference type="Proteomes" id="UP000189004"/>
    </source>
</evidence>
<dbReference type="InterPro" id="IPR029068">
    <property type="entry name" value="Glyas_Bleomycin-R_OHBP_Dase"/>
</dbReference>
<dbReference type="InterPro" id="IPR037523">
    <property type="entry name" value="VOC_core"/>
</dbReference>
<sequence>MTVGTMDQWVVNAAEPYLLARFWAFVLGGEPVARPDGWAHVEGAEGRPRLSFQPDPEPKGGRNRIHLDVRVDDIAAAADAAVAGGARRRGGPVTDEQGTFQVLSDPEGNEFCLVAPAAR</sequence>
<dbReference type="RefSeq" id="WP_077692554.1">
    <property type="nucleotide sequence ID" value="NZ_MCOK01000001.1"/>
</dbReference>
<dbReference type="InterPro" id="IPR041581">
    <property type="entry name" value="Glyoxalase_6"/>
</dbReference>
<name>A0A1V3C5R7_9ACTN</name>
<dbReference type="Proteomes" id="UP000189004">
    <property type="component" value="Unassembled WGS sequence"/>
</dbReference>
<organism evidence="3 4">
    <name type="scientific">Nocardiopsis sinuspersici</name>
    <dbReference type="NCBI Taxonomy" id="501010"/>
    <lineage>
        <taxon>Bacteria</taxon>
        <taxon>Bacillati</taxon>
        <taxon>Actinomycetota</taxon>
        <taxon>Actinomycetes</taxon>
        <taxon>Streptosporangiales</taxon>
        <taxon>Nocardiopsidaceae</taxon>
        <taxon>Nocardiopsis</taxon>
    </lineage>
</organism>
<dbReference type="OrthoDB" id="3212826at2"/>
<evidence type="ECO:0000313" key="3">
    <source>
        <dbReference type="EMBL" id="OOC56117.1"/>
    </source>
</evidence>
<dbReference type="SUPFAM" id="SSF54593">
    <property type="entry name" value="Glyoxalase/Bleomycin resistance protein/Dihydroxybiphenyl dioxygenase"/>
    <property type="match status" value="1"/>
</dbReference>
<comment type="caution">
    <text evidence="3">The sequence shown here is derived from an EMBL/GenBank/DDBJ whole genome shotgun (WGS) entry which is preliminary data.</text>
</comment>
<feature type="region of interest" description="Disordered" evidence="1">
    <location>
        <begin position="43"/>
        <end position="62"/>
    </location>
</feature>
<evidence type="ECO:0000259" key="2">
    <source>
        <dbReference type="PROSITE" id="PS51819"/>
    </source>
</evidence>
<dbReference type="PROSITE" id="PS51819">
    <property type="entry name" value="VOC"/>
    <property type="match status" value="1"/>
</dbReference>
<gene>
    <name evidence="3" type="ORF">NOSIN_21710</name>
</gene>
<reference evidence="4" key="1">
    <citation type="submission" date="2016-08" db="EMBL/GenBank/DDBJ databases">
        <authorList>
            <person name="Tokovenko B."/>
            <person name="Kalinowski J."/>
        </authorList>
    </citation>
    <scope>NUCLEOTIDE SEQUENCE [LARGE SCALE GENOMIC DNA]</scope>
    <source>
        <strain evidence="4">UTMC102</strain>
    </source>
</reference>
<accession>A0A1V3C5R7</accession>
<proteinExistence type="predicted"/>
<dbReference type="CDD" id="cd06587">
    <property type="entry name" value="VOC"/>
    <property type="match status" value="1"/>
</dbReference>
<feature type="domain" description="VOC" evidence="2">
    <location>
        <begin position="5"/>
        <end position="116"/>
    </location>
</feature>
<dbReference type="PANTHER" id="PTHR35908:SF1">
    <property type="entry name" value="CONSERVED PROTEIN"/>
    <property type="match status" value="1"/>
</dbReference>
<protein>
    <submittedName>
        <fullName evidence="3">Glyoxalase</fullName>
    </submittedName>
</protein>
<evidence type="ECO:0000256" key="1">
    <source>
        <dbReference type="SAM" id="MobiDB-lite"/>
    </source>
</evidence>
<dbReference type="PANTHER" id="PTHR35908">
    <property type="entry name" value="HYPOTHETICAL FUSION PROTEIN"/>
    <property type="match status" value="1"/>
</dbReference>
<dbReference type="STRING" id="501010.NOSIN_21710"/>
<dbReference type="EMBL" id="MCOK01000001">
    <property type="protein sequence ID" value="OOC56117.1"/>
    <property type="molecule type" value="Genomic_DNA"/>
</dbReference>
<dbReference type="Pfam" id="PF18029">
    <property type="entry name" value="Glyoxalase_6"/>
    <property type="match status" value="1"/>
</dbReference>
<dbReference type="AlphaFoldDB" id="A0A1V3C5R7"/>
<keyword evidence="4" id="KW-1185">Reference proteome</keyword>